<reference evidence="2" key="1">
    <citation type="submission" date="2021-02" db="EMBL/GenBank/DDBJ databases">
        <title>Comparative genomics reveals that relaxation of natural selection precedes convergent phenotypic evolution of cavefish.</title>
        <authorList>
            <person name="Peng Z."/>
        </authorList>
    </citation>
    <scope>NUCLEOTIDE SEQUENCE</scope>
    <source>
        <tissue evidence="2">Muscle</tissue>
    </source>
</reference>
<dbReference type="AlphaFoldDB" id="A0A9W7TXZ3"/>
<dbReference type="EMBL" id="JAFHDT010000010">
    <property type="protein sequence ID" value="KAI7804922.1"/>
    <property type="molecule type" value="Genomic_DNA"/>
</dbReference>
<dbReference type="Proteomes" id="UP001059041">
    <property type="component" value="Linkage Group LG10"/>
</dbReference>
<accession>A0A9W7TXZ3</accession>
<sequence length="157" mass="18056">MTSLGPIIRAHGFSYHYYANDTQIYISSFNRRQEQVQPHAKNNPRATRQRNMRVYIGRDKQGIMTQGRYGSESCVHVGTEDWNESSSGTDQENTGTELFWLDYQADSGQITSFIVYKEDKPETIVERVSQMNVLDSAMRAALVARVGKEMDKRCDKY</sequence>
<dbReference type="Pfam" id="PF10573">
    <property type="entry name" value="UPF0561"/>
    <property type="match status" value="1"/>
</dbReference>
<keyword evidence="3" id="KW-1185">Reference proteome</keyword>
<evidence type="ECO:0000313" key="2">
    <source>
        <dbReference type="EMBL" id="KAI7804922.1"/>
    </source>
</evidence>
<name>A0A9W7TXZ3_TRIRA</name>
<protein>
    <submittedName>
        <fullName evidence="2">UPF0561 protein C2orf68-like protein</fullName>
    </submittedName>
</protein>
<comment type="similarity">
    <text evidence="1">Belongs to the UPF0561 family.</text>
</comment>
<proteinExistence type="inferred from homology"/>
<gene>
    <name evidence="2" type="ORF">IRJ41_023575</name>
</gene>
<evidence type="ECO:0000256" key="1">
    <source>
        <dbReference type="ARBA" id="ARBA00006905"/>
    </source>
</evidence>
<dbReference type="PANTHER" id="PTHR34256:SF1">
    <property type="entry name" value="UPF0561 PROTEIN C2ORF68"/>
    <property type="match status" value="1"/>
</dbReference>
<comment type="caution">
    <text evidence="2">The sequence shown here is derived from an EMBL/GenBank/DDBJ whole genome shotgun (WGS) entry which is preliminary data.</text>
</comment>
<dbReference type="InterPro" id="IPR018888">
    <property type="entry name" value="UPF0561"/>
</dbReference>
<dbReference type="PANTHER" id="PTHR34256">
    <property type="entry name" value="UPF0561 PROTEIN C2ORF68"/>
    <property type="match status" value="1"/>
</dbReference>
<evidence type="ECO:0000313" key="3">
    <source>
        <dbReference type="Proteomes" id="UP001059041"/>
    </source>
</evidence>
<organism evidence="2 3">
    <name type="scientific">Triplophysa rosa</name>
    <name type="common">Cave loach</name>
    <dbReference type="NCBI Taxonomy" id="992332"/>
    <lineage>
        <taxon>Eukaryota</taxon>
        <taxon>Metazoa</taxon>
        <taxon>Chordata</taxon>
        <taxon>Craniata</taxon>
        <taxon>Vertebrata</taxon>
        <taxon>Euteleostomi</taxon>
        <taxon>Actinopterygii</taxon>
        <taxon>Neopterygii</taxon>
        <taxon>Teleostei</taxon>
        <taxon>Ostariophysi</taxon>
        <taxon>Cypriniformes</taxon>
        <taxon>Nemacheilidae</taxon>
        <taxon>Triplophysa</taxon>
    </lineage>
</organism>